<evidence type="ECO:0000256" key="1">
    <source>
        <dbReference type="ARBA" id="ARBA00006594"/>
    </source>
</evidence>
<dbReference type="AlphaFoldDB" id="A0A6M3LIU1"/>
<dbReference type="GO" id="GO:0003677">
    <property type="term" value="F:DNA binding"/>
    <property type="evidence" value="ECO:0007669"/>
    <property type="project" value="InterPro"/>
</dbReference>
<protein>
    <submittedName>
        <fullName evidence="5">Putative methyltransferase</fullName>
    </submittedName>
</protein>
<dbReference type="SUPFAM" id="SSF53335">
    <property type="entry name" value="S-adenosyl-L-methionine-dependent methyltransferases"/>
    <property type="match status" value="1"/>
</dbReference>
<evidence type="ECO:0000256" key="2">
    <source>
        <dbReference type="ARBA" id="ARBA00022603"/>
    </source>
</evidence>
<dbReference type="Gene3D" id="3.40.50.150">
    <property type="entry name" value="Vaccinia Virus protein VP39"/>
    <property type="match status" value="1"/>
</dbReference>
<dbReference type="InterPro" id="IPR002941">
    <property type="entry name" value="DNA_methylase_N4/N6"/>
</dbReference>
<dbReference type="Pfam" id="PF01555">
    <property type="entry name" value="N6_N4_Mtase"/>
    <property type="match status" value="1"/>
</dbReference>
<organism evidence="5">
    <name type="scientific">viral metagenome</name>
    <dbReference type="NCBI Taxonomy" id="1070528"/>
    <lineage>
        <taxon>unclassified sequences</taxon>
        <taxon>metagenomes</taxon>
        <taxon>organismal metagenomes</taxon>
    </lineage>
</organism>
<dbReference type="EMBL" id="MT143297">
    <property type="protein sequence ID" value="QJA95227.1"/>
    <property type="molecule type" value="Genomic_DNA"/>
</dbReference>
<evidence type="ECO:0000256" key="3">
    <source>
        <dbReference type="ARBA" id="ARBA00022679"/>
    </source>
</evidence>
<keyword evidence="3 5" id="KW-0808">Transferase</keyword>
<sequence length="219" mass="24792">MKLDLYYGDAISISQEIVAPGSVDLIFTDPPYPKEYHYCYEFLAIEAARVLKPNGFLIAYAGPYWKHKVMMTLGEHLDYYYDFILLHGGDTTILWPRRIISGYKSLLCYTLKGSKALPVTNVLGKYNGAGGDKRFHRWGQEANSARYYIDVFSREGDLVVDYFLGAGTFAEACKAINRNFIGFENNKETFNIARARVDGAMGSKEKGRQSEFELLGADR</sequence>
<dbReference type="GO" id="GO:0032259">
    <property type="term" value="P:methylation"/>
    <property type="evidence" value="ECO:0007669"/>
    <property type="project" value="UniProtKB-KW"/>
</dbReference>
<dbReference type="GO" id="GO:0008170">
    <property type="term" value="F:N-methyltransferase activity"/>
    <property type="evidence" value="ECO:0007669"/>
    <property type="project" value="InterPro"/>
</dbReference>
<feature type="domain" description="DNA methylase N-4/N-6" evidence="4">
    <location>
        <begin position="144"/>
        <end position="193"/>
    </location>
</feature>
<proteinExistence type="inferred from homology"/>
<gene>
    <name evidence="5" type="ORF">MM415B05536_0001</name>
</gene>
<dbReference type="PROSITE" id="PS00092">
    <property type="entry name" value="N6_MTASE"/>
    <property type="match status" value="1"/>
</dbReference>
<reference evidence="5" key="1">
    <citation type="submission" date="2020-03" db="EMBL/GenBank/DDBJ databases">
        <title>The deep terrestrial virosphere.</title>
        <authorList>
            <person name="Holmfeldt K."/>
            <person name="Nilsson E."/>
            <person name="Simone D."/>
            <person name="Lopez-Fernandez M."/>
            <person name="Wu X."/>
            <person name="de Brujin I."/>
            <person name="Lundin D."/>
            <person name="Andersson A."/>
            <person name="Bertilsson S."/>
            <person name="Dopson M."/>
        </authorList>
    </citation>
    <scope>NUCLEOTIDE SEQUENCE</scope>
    <source>
        <strain evidence="5">MM415B05536</strain>
    </source>
</reference>
<dbReference type="InterPro" id="IPR029063">
    <property type="entry name" value="SAM-dependent_MTases_sf"/>
</dbReference>
<name>A0A6M3LIU1_9ZZZZ</name>
<dbReference type="PRINTS" id="PR00508">
    <property type="entry name" value="S21N4MTFRASE"/>
</dbReference>
<evidence type="ECO:0000259" key="4">
    <source>
        <dbReference type="Pfam" id="PF01555"/>
    </source>
</evidence>
<evidence type="ECO:0000313" key="5">
    <source>
        <dbReference type="EMBL" id="QJA95227.1"/>
    </source>
</evidence>
<dbReference type="InterPro" id="IPR001091">
    <property type="entry name" value="RM_Methyltransferase"/>
</dbReference>
<comment type="similarity">
    <text evidence="1">Belongs to the N(4)/N(6)-methyltransferase family.</text>
</comment>
<accession>A0A6M3LIU1</accession>
<dbReference type="CDD" id="cd02440">
    <property type="entry name" value="AdoMet_MTases"/>
    <property type="match status" value="1"/>
</dbReference>
<dbReference type="InterPro" id="IPR002052">
    <property type="entry name" value="DNA_methylase_N6_adenine_CS"/>
</dbReference>
<keyword evidence="2 5" id="KW-0489">Methyltransferase</keyword>